<dbReference type="Proteomes" id="UP001396334">
    <property type="component" value="Unassembled WGS sequence"/>
</dbReference>
<organism evidence="1 2">
    <name type="scientific">Hibiscus sabdariffa</name>
    <name type="common">roselle</name>
    <dbReference type="NCBI Taxonomy" id="183260"/>
    <lineage>
        <taxon>Eukaryota</taxon>
        <taxon>Viridiplantae</taxon>
        <taxon>Streptophyta</taxon>
        <taxon>Embryophyta</taxon>
        <taxon>Tracheophyta</taxon>
        <taxon>Spermatophyta</taxon>
        <taxon>Magnoliopsida</taxon>
        <taxon>eudicotyledons</taxon>
        <taxon>Gunneridae</taxon>
        <taxon>Pentapetalae</taxon>
        <taxon>rosids</taxon>
        <taxon>malvids</taxon>
        <taxon>Malvales</taxon>
        <taxon>Malvaceae</taxon>
        <taxon>Malvoideae</taxon>
        <taxon>Hibiscus</taxon>
    </lineage>
</organism>
<accession>A0ABR2TYM1</accession>
<protein>
    <submittedName>
        <fullName evidence="1">Uncharacterized protein</fullName>
    </submittedName>
</protein>
<reference evidence="1 2" key="1">
    <citation type="journal article" date="2024" name="G3 (Bethesda)">
        <title>Genome assembly of Hibiscus sabdariffa L. provides insights into metabolisms of medicinal natural products.</title>
        <authorList>
            <person name="Kim T."/>
        </authorList>
    </citation>
    <scope>NUCLEOTIDE SEQUENCE [LARGE SCALE GENOMIC DNA]</scope>
    <source>
        <strain evidence="1">TK-2024</strain>
        <tissue evidence="1">Old leaves</tissue>
    </source>
</reference>
<sequence>MHEDVLGGYSLNNKSNVEVDFVLAREYHHGASHDIVSHATDPCLLDKGGDVSALDIECNGNLETLVASLAAHSPLYTIVREEKVSGGIDVCVSERVLDDAKSMGLLNENFEVNCELVSCSNKELSWEESVDLANGFHKPKFLVRDDEVEHQSFFLS</sequence>
<dbReference type="EMBL" id="JBBPBN010000004">
    <property type="protein sequence ID" value="KAK9042455.1"/>
    <property type="molecule type" value="Genomic_DNA"/>
</dbReference>
<gene>
    <name evidence="1" type="ORF">V6N11_017529</name>
</gene>
<comment type="caution">
    <text evidence="1">The sequence shown here is derived from an EMBL/GenBank/DDBJ whole genome shotgun (WGS) entry which is preliminary data.</text>
</comment>
<keyword evidence="2" id="KW-1185">Reference proteome</keyword>
<name>A0ABR2TYM1_9ROSI</name>
<evidence type="ECO:0000313" key="1">
    <source>
        <dbReference type="EMBL" id="KAK9042455.1"/>
    </source>
</evidence>
<proteinExistence type="predicted"/>
<evidence type="ECO:0000313" key="2">
    <source>
        <dbReference type="Proteomes" id="UP001396334"/>
    </source>
</evidence>